<reference evidence="2" key="1">
    <citation type="journal article" date="2015" name="MBio">
        <title>Genome-Resolved Metagenomic Analysis Reveals Roles for Candidate Phyla and Other Microbial Community Members in Biogeochemical Transformations in Oil Reservoirs.</title>
        <authorList>
            <person name="Hu P."/>
            <person name="Tom L."/>
            <person name="Singh A."/>
            <person name="Thomas B.C."/>
            <person name="Baker B.J."/>
            <person name="Piceno Y.M."/>
            <person name="Andersen G.L."/>
            <person name="Banfield J.F."/>
        </authorList>
    </citation>
    <scope>NUCLEOTIDE SEQUENCE [LARGE SCALE GENOMIC DNA]</scope>
</reference>
<name>A0A124FSD8_9EURY</name>
<evidence type="ECO:0000313" key="2">
    <source>
        <dbReference type="Proteomes" id="UP000054323"/>
    </source>
</evidence>
<protein>
    <submittedName>
        <fullName evidence="1">Putative transposase</fullName>
    </submittedName>
</protein>
<dbReference type="Proteomes" id="UP000054323">
    <property type="component" value="Unassembled WGS sequence"/>
</dbReference>
<proteinExistence type="predicted"/>
<evidence type="ECO:0000313" key="1">
    <source>
        <dbReference type="EMBL" id="KUK61976.1"/>
    </source>
</evidence>
<dbReference type="PATRIC" id="fig|2198.4.peg.1142"/>
<comment type="caution">
    <text evidence="1">The sequence shown here is derived from an EMBL/GenBank/DDBJ whole genome shotgun (WGS) entry which is preliminary data.</text>
</comment>
<gene>
    <name evidence="1" type="ORF">XD82_0860</name>
</gene>
<dbReference type="EMBL" id="LGGD01000089">
    <property type="protein sequence ID" value="KUK61976.1"/>
    <property type="molecule type" value="Genomic_DNA"/>
</dbReference>
<sequence>MVSQTRGSSCTHENSVQPQECFALAVAALDRHLIIPIQGSLTQTTVFRALVGMALMQQSVHAASSIPAESPCETSLQCHPAKQASLLGSPGAGVTKKRKIRPSCIVPACQTCIRISAEQAVPGLEEAFQSCIQDFPHDQNRCRLFVRERDTPVPVVPSGSRLSSAIQYEIVSRQLFLKCECGICSGRNICINIVNFDRNT</sequence>
<accession>A0A124FSD8</accession>
<organism evidence="1 2">
    <name type="scientific">Methanoculleus marisnigri</name>
    <dbReference type="NCBI Taxonomy" id="2198"/>
    <lineage>
        <taxon>Archaea</taxon>
        <taxon>Methanobacteriati</taxon>
        <taxon>Methanobacteriota</taxon>
        <taxon>Stenosarchaea group</taxon>
        <taxon>Methanomicrobia</taxon>
        <taxon>Methanomicrobiales</taxon>
        <taxon>Methanomicrobiaceae</taxon>
        <taxon>Methanoculleus</taxon>
    </lineage>
</organism>
<dbReference type="AlphaFoldDB" id="A0A124FSD8"/>